<evidence type="ECO:0000256" key="1">
    <source>
        <dbReference type="ARBA" id="ARBA00023242"/>
    </source>
</evidence>
<reference evidence="4 5" key="1">
    <citation type="journal article" date="2016" name="Genome Announc.">
        <title>Draft Whole-Genome Sequence of Trichoderma gamsii T6085, a Promising Biocontrol Agent of Fusarium Head Blight on Wheat.</title>
        <authorList>
            <person name="Baroncelli R."/>
            <person name="Zapparata A."/>
            <person name="Piaggeschi G."/>
            <person name="Sarrocco S."/>
            <person name="Vannacci G."/>
        </authorList>
    </citation>
    <scope>NUCLEOTIDE SEQUENCE [LARGE SCALE GENOMIC DNA]</scope>
    <source>
        <strain evidence="4 5">T6085</strain>
    </source>
</reference>
<dbReference type="AlphaFoldDB" id="A0A2P4ZXD5"/>
<proteinExistence type="predicted"/>
<feature type="signal peptide" evidence="2">
    <location>
        <begin position="1"/>
        <end position="29"/>
    </location>
</feature>
<accession>A0A2P4ZXD5</accession>
<dbReference type="EMBL" id="JPDN02000005">
    <property type="protein sequence ID" value="PON28940.1"/>
    <property type="molecule type" value="Genomic_DNA"/>
</dbReference>
<dbReference type="GeneID" id="29980362"/>
<comment type="caution">
    <text evidence="4">The sequence shown here is derived from an EMBL/GenBank/DDBJ whole genome shotgun (WGS) entry which is preliminary data.</text>
</comment>
<dbReference type="SMART" id="SM00066">
    <property type="entry name" value="GAL4"/>
    <property type="match status" value="1"/>
</dbReference>
<organism evidence="4 5">
    <name type="scientific">Trichoderma gamsii</name>
    <dbReference type="NCBI Taxonomy" id="398673"/>
    <lineage>
        <taxon>Eukaryota</taxon>
        <taxon>Fungi</taxon>
        <taxon>Dikarya</taxon>
        <taxon>Ascomycota</taxon>
        <taxon>Pezizomycotina</taxon>
        <taxon>Sordariomycetes</taxon>
        <taxon>Hypocreomycetidae</taxon>
        <taxon>Hypocreales</taxon>
        <taxon>Hypocreaceae</taxon>
        <taxon>Trichoderma</taxon>
    </lineage>
</organism>
<feature type="chain" id="PRO_5015106664" description="Zn(2)-C6 fungal-type domain-containing protein" evidence="2">
    <location>
        <begin position="30"/>
        <end position="437"/>
    </location>
</feature>
<name>A0A2P4ZXD5_9HYPO</name>
<protein>
    <recommendedName>
        <fullName evidence="3">Zn(2)-C6 fungal-type domain-containing protein</fullName>
    </recommendedName>
</protein>
<evidence type="ECO:0000256" key="2">
    <source>
        <dbReference type="SAM" id="SignalP"/>
    </source>
</evidence>
<keyword evidence="1" id="KW-0539">Nucleus</keyword>
<dbReference type="SUPFAM" id="SSF57701">
    <property type="entry name" value="Zn2/Cys6 DNA-binding domain"/>
    <property type="match status" value="1"/>
</dbReference>
<dbReference type="PANTHER" id="PTHR47784:SF5">
    <property type="entry name" value="STEROL UPTAKE CONTROL PROTEIN 2"/>
    <property type="match status" value="1"/>
</dbReference>
<evidence type="ECO:0000313" key="4">
    <source>
        <dbReference type="EMBL" id="PON28940.1"/>
    </source>
</evidence>
<dbReference type="PROSITE" id="PS00463">
    <property type="entry name" value="ZN2_CY6_FUNGAL_1"/>
    <property type="match status" value="1"/>
</dbReference>
<dbReference type="GO" id="GO:0008270">
    <property type="term" value="F:zinc ion binding"/>
    <property type="evidence" value="ECO:0007669"/>
    <property type="project" value="InterPro"/>
</dbReference>
<dbReference type="Proteomes" id="UP000054821">
    <property type="component" value="Unassembled WGS sequence"/>
</dbReference>
<keyword evidence="2" id="KW-0732">Signal</keyword>
<gene>
    <name evidence="4" type="ORF">TGAM01_v202048</name>
</gene>
<sequence>MFSLEAVLLWGYCHLRIMSLLTTLPFVGEREEQPQEKQPPRKKHAKLFHRKTRTGCKRCRVRRVKCDETRPICNNCTRLDLDCDYAHSSAKRKGNENNSAQSPASLSCGECVINSDGVVQPQETTARRKLELELLYHYSTEVGPAHNADKFSQKFLGPFTCQAALQSDAVLYAVCMVAALHKAHISVNGSSRYMDHCLTYANLALQSHHQQVANLDPDNVDFSCLTSSLLRLYKYYQLQNRPLEPYAPPMEWLRMCNTSNIVFRKAWGFLEDKQETVSGRLMLEISQNLEEQGRMEHSNELMHLLRRQEPHELEEQWDDEVLKVYKRTLSCLGWLWKHRFDSDPPYGVSRRLFLFPMLVDTQFVAFIEEQRPRALIILAHYFALLAIIRQLWFVGDAGLREANAIAAAVPPAWLGMLIQPLEILKDPSLLCNIQPKA</sequence>
<dbReference type="Gene3D" id="4.10.240.10">
    <property type="entry name" value="Zn(2)-C6 fungal-type DNA-binding domain"/>
    <property type="match status" value="1"/>
</dbReference>
<evidence type="ECO:0000313" key="5">
    <source>
        <dbReference type="Proteomes" id="UP000054821"/>
    </source>
</evidence>
<dbReference type="GO" id="GO:0001228">
    <property type="term" value="F:DNA-binding transcription activator activity, RNA polymerase II-specific"/>
    <property type="evidence" value="ECO:0007669"/>
    <property type="project" value="TreeGrafter"/>
</dbReference>
<dbReference type="InterPro" id="IPR053157">
    <property type="entry name" value="Sterol_Uptake_Regulator"/>
</dbReference>
<dbReference type="InterPro" id="IPR036864">
    <property type="entry name" value="Zn2-C6_fun-type_DNA-bd_sf"/>
</dbReference>
<dbReference type="InterPro" id="IPR001138">
    <property type="entry name" value="Zn2Cys6_DnaBD"/>
</dbReference>
<dbReference type="Pfam" id="PF00172">
    <property type="entry name" value="Zn_clus"/>
    <property type="match status" value="1"/>
</dbReference>
<feature type="domain" description="Zn(2)-C6 fungal-type" evidence="3">
    <location>
        <begin position="55"/>
        <end position="85"/>
    </location>
</feature>
<keyword evidence="5" id="KW-1185">Reference proteome</keyword>
<dbReference type="PANTHER" id="PTHR47784">
    <property type="entry name" value="STEROL UPTAKE CONTROL PROTEIN 2"/>
    <property type="match status" value="1"/>
</dbReference>
<dbReference type="PROSITE" id="PS50048">
    <property type="entry name" value="ZN2_CY6_FUNGAL_2"/>
    <property type="match status" value="1"/>
</dbReference>
<dbReference type="STRING" id="398673.A0A2P4ZXD5"/>
<evidence type="ECO:0000259" key="3">
    <source>
        <dbReference type="PROSITE" id="PS50048"/>
    </source>
</evidence>
<dbReference type="RefSeq" id="XP_018666421.2">
    <property type="nucleotide sequence ID" value="XM_018800279.2"/>
</dbReference>
<dbReference type="CDD" id="cd00067">
    <property type="entry name" value="GAL4"/>
    <property type="match status" value="1"/>
</dbReference>